<sequence length="182" mass="20237">MQATLRIIGRHGLDGVTHRAVAAEARVSLGAVTHHFGTRDALIEAALQFALAREIGRLRALALSLQDKAFEVEAWIDALVDFYVREISTEAETHIACYEAFLAAARQEHYRPVVAEWFDTWRQSAELALKAAKSPNPRRHAELFVSALIGLLFRQLATPRAGFRREAKAELLDLVGGLIARK</sequence>
<dbReference type="AlphaFoldDB" id="A0AAE9NGA8"/>
<dbReference type="SUPFAM" id="SSF48498">
    <property type="entry name" value="Tetracyclin repressor-like, C-terminal domain"/>
    <property type="match status" value="1"/>
</dbReference>
<evidence type="ECO:0000256" key="4">
    <source>
        <dbReference type="PROSITE-ProRule" id="PRU00335"/>
    </source>
</evidence>
<proteinExistence type="predicted"/>
<dbReference type="Gene3D" id="1.10.357.10">
    <property type="entry name" value="Tetracycline Repressor, domain 2"/>
    <property type="match status" value="1"/>
</dbReference>
<organism evidence="6 7">
    <name type="scientific">Bradyrhizobium betae</name>
    <dbReference type="NCBI Taxonomy" id="244734"/>
    <lineage>
        <taxon>Bacteria</taxon>
        <taxon>Pseudomonadati</taxon>
        <taxon>Pseudomonadota</taxon>
        <taxon>Alphaproteobacteria</taxon>
        <taxon>Hyphomicrobiales</taxon>
        <taxon>Nitrobacteraceae</taxon>
        <taxon>Bradyrhizobium</taxon>
    </lineage>
</organism>
<dbReference type="Pfam" id="PF17940">
    <property type="entry name" value="TetR_C_31"/>
    <property type="match status" value="1"/>
</dbReference>
<dbReference type="Proteomes" id="UP001058872">
    <property type="component" value="Chromosome"/>
</dbReference>
<evidence type="ECO:0000256" key="1">
    <source>
        <dbReference type="ARBA" id="ARBA00023015"/>
    </source>
</evidence>
<dbReference type="InterPro" id="IPR001647">
    <property type="entry name" value="HTH_TetR"/>
</dbReference>
<dbReference type="Pfam" id="PF00440">
    <property type="entry name" value="TetR_N"/>
    <property type="match status" value="1"/>
</dbReference>
<evidence type="ECO:0000256" key="3">
    <source>
        <dbReference type="ARBA" id="ARBA00023163"/>
    </source>
</evidence>
<dbReference type="GO" id="GO:0003700">
    <property type="term" value="F:DNA-binding transcription factor activity"/>
    <property type="evidence" value="ECO:0007669"/>
    <property type="project" value="TreeGrafter"/>
</dbReference>
<dbReference type="InterPro" id="IPR036271">
    <property type="entry name" value="Tet_transcr_reg_TetR-rel_C_sf"/>
</dbReference>
<keyword evidence="3" id="KW-0804">Transcription</keyword>
<feature type="domain" description="HTH tetR-type" evidence="5">
    <location>
        <begin position="1"/>
        <end position="54"/>
    </location>
</feature>
<dbReference type="PANTHER" id="PTHR30055:SF234">
    <property type="entry name" value="HTH-TYPE TRANSCRIPTIONAL REGULATOR BETI"/>
    <property type="match status" value="1"/>
</dbReference>
<feature type="DNA-binding region" description="H-T-H motif" evidence="4">
    <location>
        <begin position="17"/>
        <end position="36"/>
    </location>
</feature>
<dbReference type="PROSITE" id="PS50977">
    <property type="entry name" value="HTH_TETR_2"/>
    <property type="match status" value="1"/>
</dbReference>
<protein>
    <submittedName>
        <fullName evidence="6">TetR family transcriptional regulator</fullName>
    </submittedName>
</protein>
<evidence type="ECO:0000259" key="5">
    <source>
        <dbReference type="PROSITE" id="PS50977"/>
    </source>
</evidence>
<dbReference type="InterPro" id="IPR041583">
    <property type="entry name" value="TetR_C_31"/>
</dbReference>
<evidence type="ECO:0000313" key="6">
    <source>
        <dbReference type="EMBL" id="UUO69409.1"/>
    </source>
</evidence>
<dbReference type="EMBL" id="CP028989">
    <property type="protein sequence ID" value="UUO69409.1"/>
    <property type="molecule type" value="Genomic_DNA"/>
</dbReference>
<accession>A0AAE9NGA8</accession>
<dbReference type="InterPro" id="IPR050109">
    <property type="entry name" value="HTH-type_TetR-like_transc_reg"/>
</dbReference>
<dbReference type="SUPFAM" id="SSF46689">
    <property type="entry name" value="Homeodomain-like"/>
    <property type="match status" value="1"/>
</dbReference>
<gene>
    <name evidence="6" type="ORF">DCM83_01305</name>
</gene>
<evidence type="ECO:0000256" key="2">
    <source>
        <dbReference type="ARBA" id="ARBA00023125"/>
    </source>
</evidence>
<dbReference type="GO" id="GO:0000976">
    <property type="term" value="F:transcription cis-regulatory region binding"/>
    <property type="evidence" value="ECO:0007669"/>
    <property type="project" value="TreeGrafter"/>
</dbReference>
<evidence type="ECO:0000313" key="7">
    <source>
        <dbReference type="Proteomes" id="UP001058872"/>
    </source>
</evidence>
<keyword evidence="1" id="KW-0805">Transcription regulation</keyword>
<name>A0AAE9NGA8_9BRAD</name>
<dbReference type="InterPro" id="IPR009057">
    <property type="entry name" value="Homeodomain-like_sf"/>
</dbReference>
<dbReference type="PANTHER" id="PTHR30055">
    <property type="entry name" value="HTH-TYPE TRANSCRIPTIONAL REGULATOR RUTR"/>
    <property type="match status" value="1"/>
</dbReference>
<reference evidence="6" key="1">
    <citation type="submission" date="2018-04" db="EMBL/GenBank/DDBJ databases">
        <title>Genomes of Endosymbiotic and Endophytic Bradyrhizobium Publication status.</title>
        <authorList>
            <person name="Guha S."/>
            <person name="Jorrin B."/>
            <person name="Sarkar M."/>
            <person name="Poole P.S."/>
            <person name="DasGupta M."/>
        </authorList>
    </citation>
    <scope>NUCLEOTIDE SEQUENCE</scope>
    <source>
        <strain evidence="6">WBOS16</strain>
    </source>
</reference>
<keyword evidence="2 4" id="KW-0238">DNA-binding</keyword>